<dbReference type="RefSeq" id="WP_307478036.1">
    <property type="nucleotide sequence ID" value="NZ_JAUSUB010000026.1"/>
</dbReference>
<name>A0ABU0AP37_9BACI</name>
<gene>
    <name evidence="1" type="ORF">J2S17_004522</name>
</gene>
<sequence length="53" mass="5960">MTWMAYATIQAEEIGIISKNVDEFLKDEDPEIMRLLGTEGDLGEQLGLLKDFA</sequence>
<evidence type="ECO:0000313" key="1">
    <source>
        <dbReference type="EMBL" id="MDQ0272629.1"/>
    </source>
</evidence>
<comment type="caution">
    <text evidence="1">The sequence shown here is derived from an EMBL/GenBank/DDBJ whole genome shotgun (WGS) entry which is preliminary data.</text>
</comment>
<accession>A0ABU0AP37</accession>
<proteinExistence type="predicted"/>
<protein>
    <submittedName>
        <fullName evidence="1">Uncharacterized protein</fullName>
    </submittedName>
</protein>
<dbReference type="EMBL" id="JAUSUB010000026">
    <property type="protein sequence ID" value="MDQ0272629.1"/>
    <property type="molecule type" value="Genomic_DNA"/>
</dbReference>
<dbReference type="Proteomes" id="UP001238088">
    <property type="component" value="Unassembled WGS sequence"/>
</dbReference>
<keyword evidence="2" id="KW-1185">Reference proteome</keyword>
<organism evidence="1 2">
    <name type="scientific">Cytobacillus purgationiresistens</name>
    <dbReference type="NCBI Taxonomy" id="863449"/>
    <lineage>
        <taxon>Bacteria</taxon>
        <taxon>Bacillati</taxon>
        <taxon>Bacillota</taxon>
        <taxon>Bacilli</taxon>
        <taxon>Bacillales</taxon>
        <taxon>Bacillaceae</taxon>
        <taxon>Cytobacillus</taxon>
    </lineage>
</organism>
<evidence type="ECO:0000313" key="2">
    <source>
        <dbReference type="Proteomes" id="UP001238088"/>
    </source>
</evidence>
<reference evidence="1 2" key="1">
    <citation type="submission" date="2023-07" db="EMBL/GenBank/DDBJ databases">
        <title>Genomic Encyclopedia of Type Strains, Phase IV (KMG-IV): sequencing the most valuable type-strain genomes for metagenomic binning, comparative biology and taxonomic classification.</title>
        <authorList>
            <person name="Goeker M."/>
        </authorList>
    </citation>
    <scope>NUCLEOTIDE SEQUENCE [LARGE SCALE GENOMIC DNA]</scope>
    <source>
        <strain evidence="1 2">DSM 23494</strain>
    </source>
</reference>